<protein>
    <submittedName>
        <fullName evidence="3">Uncharacterized protein</fullName>
    </submittedName>
</protein>
<evidence type="ECO:0000256" key="1">
    <source>
        <dbReference type="SAM" id="MobiDB-lite"/>
    </source>
</evidence>
<feature type="region of interest" description="Disordered" evidence="1">
    <location>
        <begin position="1"/>
        <end position="53"/>
    </location>
</feature>
<name>A0A914MS48_MELIC</name>
<dbReference type="Proteomes" id="UP000887563">
    <property type="component" value="Unplaced"/>
</dbReference>
<sequence length="235" mass="24610">MDNSTYFGASQAPGGNPSTYMGSTGGGSQREVSDGRTVIGSTMVPGTPAESPTRMTTIRCFPVRPVGEGSTTIGCFPVRPVGEGSTTIGCFPVRPVDEGSRPYDSCAIRPRAPGEGCILRQQRDIGGGCVIRQQGEIAGRECVITHQRGTDGRECVITHQRGTGGGSWTPEVVVPRTVPREIGNHPFGSGGLINMDGTRPLSVYMSTSTHPGSVYMGRPTTAPSGYPGARYPSGF</sequence>
<dbReference type="AlphaFoldDB" id="A0A914MS48"/>
<evidence type="ECO:0000313" key="3">
    <source>
        <dbReference type="WBParaSite" id="Minc3s02039g27910"/>
    </source>
</evidence>
<accession>A0A914MS48</accession>
<feature type="region of interest" description="Disordered" evidence="1">
    <location>
        <begin position="215"/>
        <end position="235"/>
    </location>
</feature>
<keyword evidence="2" id="KW-1185">Reference proteome</keyword>
<dbReference type="WBParaSite" id="Minc3s02039g27910">
    <property type="protein sequence ID" value="Minc3s02039g27910"/>
    <property type="gene ID" value="Minc3s02039g27910"/>
</dbReference>
<reference evidence="3" key="1">
    <citation type="submission" date="2022-11" db="UniProtKB">
        <authorList>
            <consortium name="WormBaseParasite"/>
        </authorList>
    </citation>
    <scope>IDENTIFICATION</scope>
</reference>
<organism evidence="2 3">
    <name type="scientific">Meloidogyne incognita</name>
    <name type="common">Southern root-knot nematode worm</name>
    <name type="synonym">Oxyuris incognita</name>
    <dbReference type="NCBI Taxonomy" id="6306"/>
    <lineage>
        <taxon>Eukaryota</taxon>
        <taxon>Metazoa</taxon>
        <taxon>Ecdysozoa</taxon>
        <taxon>Nematoda</taxon>
        <taxon>Chromadorea</taxon>
        <taxon>Rhabditida</taxon>
        <taxon>Tylenchina</taxon>
        <taxon>Tylenchomorpha</taxon>
        <taxon>Tylenchoidea</taxon>
        <taxon>Meloidogynidae</taxon>
        <taxon>Meloidogyninae</taxon>
        <taxon>Meloidogyne</taxon>
        <taxon>Meloidogyne incognita group</taxon>
    </lineage>
</organism>
<proteinExistence type="predicted"/>
<evidence type="ECO:0000313" key="2">
    <source>
        <dbReference type="Proteomes" id="UP000887563"/>
    </source>
</evidence>